<comment type="catalytic activity">
    <reaction evidence="11">
        <text>isopentenyl diphosphate = dimethylallyl diphosphate</text>
        <dbReference type="Rhea" id="RHEA:23284"/>
        <dbReference type="ChEBI" id="CHEBI:57623"/>
        <dbReference type="ChEBI" id="CHEBI:128769"/>
        <dbReference type="EC" id="5.3.3.2"/>
    </reaction>
</comment>
<evidence type="ECO:0000313" key="13">
    <source>
        <dbReference type="EMBL" id="MFD1203684.1"/>
    </source>
</evidence>
<proteinExistence type="inferred from homology"/>
<gene>
    <name evidence="11 13" type="primary">fni</name>
    <name evidence="13" type="ORF">ACFQ38_00840</name>
</gene>
<evidence type="ECO:0000256" key="6">
    <source>
        <dbReference type="ARBA" id="ARBA00022842"/>
    </source>
</evidence>
<evidence type="ECO:0000313" key="14">
    <source>
        <dbReference type="Proteomes" id="UP001597231"/>
    </source>
</evidence>
<keyword evidence="6 11" id="KW-0460">Magnesium</keyword>
<dbReference type="PANTHER" id="PTHR43665">
    <property type="entry name" value="ISOPENTENYL-DIPHOSPHATE DELTA-ISOMERASE"/>
    <property type="match status" value="1"/>
</dbReference>
<dbReference type="EC" id="5.3.3.2" evidence="11"/>
<evidence type="ECO:0000256" key="4">
    <source>
        <dbReference type="ARBA" id="ARBA00022643"/>
    </source>
</evidence>
<feature type="binding site" evidence="11">
    <location>
        <begin position="97"/>
        <end position="99"/>
    </location>
    <ligand>
        <name>substrate</name>
    </ligand>
</feature>
<dbReference type="NCBIfam" id="TIGR02151">
    <property type="entry name" value="IPP_isom_2"/>
    <property type="match status" value="1"/>
</dbReference>
<dbReference type="InterPro" id="IPR011179">
    <property type="entry name" value="IPdP_isomerase"/>
</dbReference>
<comment type="cofactor">
    <cofactor evidence="11">
        <name>NADPH</name>
        <dbReference type="ChEBI" id="CHEBI:57783"/>
    </cofactor>
</comment>
<dbReference type="RefSeq" id="WP_336825086.1">
    <property type="nucleotide sequence ID" value="NZ_JBHTLT010000003.1"/>
</dbReference>
<dbReference type="CDD" id="cd02811">
    <property type="entry name" value="IDI-2_FMN"/>
    <property type="match status" value="1"/>
</dbReference>
<feature type="binding site" evidence="11">
    <location>
        <position position="192"/>
    </location>
    <ligand>
        <name>FMN</name>
        <dbReference type="ChEBI" id="CHEBI:58210"/>
    </ligand>
</feature>
<dbReference type="Proteomes" id="UP001597231">
    <property type="component" value="Unassembled WGS sequence"/>
</dbReference>
<evidence type="ECO:0000256" key="11">
    <source>
        <dbReference type="HAMAP-Rule" id="MF_00354"/>
    </source>
</evidence>
<dbReference type="GO" id="GO:0004452">
    <property type="term" value="F:isopentenyl-diphosphate delta-isomerase activity"/>
    <property type="evidence" value="ECO:0007669"/>
    <property type="project" value="UniProtKB-EC"/>
</dbReference>
<feature type="domain" description="FMN-dependent dehydrogenase" evidence="12">
    <location>
        <begin position="177"/>
        <end position="335"/>
    </location>
</feature>
<keyword evidence="9 11" id="KW-0413">Isomerase</keyword>
<comment type="caution">
    <text evidence="11">Lacks conserved residue(s) required for the propagation of feature annotation.</text>
</comment>
<feature type="binding site" evidence="11">
    <location>
        <position position="97"/>
    </location>
    <ligand>
        <name>FMN</name>
        <dbReference type="ChEBI" id="CHEBI:58210"/>
    </ligand>
</feature>
<feature type="binding site" evidence="11">
    <location>
        <position position="66"/>
    </location>
    <ligand>
        <name>FMN</name>
        <dbReference type="ChEBI" id="CHEBI:58210"/>
    </ligand>
</feature>
<dbReference type="HAMAP" id="MF_00354">
    <property type="entry name" value="Idi_2"/>
    <property type="match status" value="1"/>
</dbReference>
<feature type="binding site" evidence="11">
    <location>
        <begin position="67"/>
        <end position="69"/>
    </location>
    <ligand>
        <name>FMN</name>
        <dbReference type="ChEBI" id="CHEBI:58210"/>
    </ligand>
</feature>
<keyword evidence="14" id="KW-1185">Reference proteome</keyword>
<comment type="subcellular location">
    <subcellularLocation>
        <location evidence="11">Cytoplasm</location>
    </subcellularLocation>
</comment>
<feature type="binding site" evidence="11">
    <location>
        <position position="161"/>
    </location>
    <ligand>
        <name>Mg(2+)</name>
        <dbReference type="ChEBI" id="CHEBI:18420"/>
    </ligand>
</feature>
<keyword evidence="4 11" id="KW-0288">FMN</keyword>
<dbReference type="PANTHER" id="PTHR43665:SF1">
    <property type="entry name" value="ISOPENTENYL-DIPHOSPHATE DELTA-ISOMERASE"/>
    <property type="match status" value="1"/>
</dbReference>
<accession>A0ABW3TTW3</accession>
<sequence length="344" mass="37263">MTESIHQRKAEHIQIALNEKVTGDHITTGLERVHFVHNALPEIDFQEISIETSFLGHAIKTPFLISSMTGGAAFAETINRHLAVAAEEKGWVLALGSMRALIESEEHRASFQVRKYAPNVPIIANLGAVQLNYGFQADLCKKIVEMSDANALVLHLNSIQEVIQPNGDTNFKDLLIKIEKLVSEMDIPIGVKEVGWGIDGDIAKKLTDVGISFIDVAGAGGTSWSQVEKYRSADPIKRAAADAFSEWGIPTVDSVASVRKKIGNQTIVASGGMATGLDAAKTIALGADAVGFGRSILKEATQSVEDVIQVMETKELELRIAMFGVGASNLKELQATDRVRYTER</sequence>
<keyword evidence="8 11" id="KW-0414">Isoprene biosynthesis</keyword>
<evidence type="ECO:0000256" key="1">
    <source>
        <dbReference type="ARBA" id="ARBA00001917"/>
    </source>
</evidence>
<dbReference type="Gene3D" id="3.20.20.70">
    <property type="entry name" value="Aldolase class I"/>
    <property type="match status" value="1"/>
</dbReference>
<comment type="caution">
    <text evidence="13">The sequence shown here is derived from an EMBL/GenBank/DDBJ whole genome shotgun (WGS) entry which is preliminary data.</text>
</comment>
<feature type="binding site" evidence="11">
    <location>
        <begin position="8"/>
        <end position="9"/>
    </location>
    <ligand>
        <name>substrate</name>
    </ligand>
</feature>
<evidence type="ECO:0000256" key="10">
    <source>
        <dbReference type="ARBA" id="ARBA00025810"/>
    </source>
</evidence>
<comment type="similarity">
    <text evidence="11">Belongs to the IPP isomerase type 2 family.</text>
</comment>
<keyword evidence="3 11" id="KW-0285">Flavoprotein</keyword>
<dbReference type="PIRSF" id="PIRSF003314">
    <property type="entry name" value="IPP_isomerase"/>
    <property type="match status" value="1"/>
</dbReference>
<comment type="cofactor">
    <cofactor evidence="1 11">
        <name>FMN</name>
        <dbReference type="ChEBI" id="CHEBI:58210"/>
    </cofactor>
</comment>
<evidence type="ECO:0000256" key="2">
    <source>
        <dbReference type="ARBA" id="ARBA00022490"/>
    </source>
</evidence>
<keyword evidence="2 11" id="KW-0963">Cytoplasm</keyword>
<dbReference type="InterPro" id="IPR013785">
    <property type="entry name" value="Aldolase_TIM"/>
</dbReference>
<dbReference type="Pfam" id="PF01070">
    <property type="entry name" value="FMN_dh"/>
    <property type="match status" value="2"/>
</dbReference>
<name>A0ABW3TTW3_9BACL</name>
<comment type="cofactor">
    <cofactor evidence="11">
        <name>Mg(2+)</name>
        <dbReference type="ChEBI" id="CHEBI:18420"/>
    </cofactor>
</comment>
<evidence type="ECO:0000256" key="8">
    <source>
        <dbReference type="ARBA" id="ARBA00023229"/>
    </source>
</evidence>
<dbReference type="EMBL" id="JBHTLT010000003">
    <property type="protein sequence ID" value="MFD1203684.1"/>
    <property type="molecule type" value="Genomic_DNA"/>
</dbReference>
<evidence type="ECO:0000259" key="12">
    <source>
        <dbReference type="Pfam" id="PF01070"/>
    </source>
</evidence>
<feature type="binding site" evidence="11">
    <location>
        <position position="222"/>
    </location>
    <ligand>
        <name>FMN</name>
        <dbReference type="ChEBI" id="CHEBI:58210"/>
    </ligand>
</feature>
<keyword evidence="5 11" id="KW-0479">Metal-binding</keyword>
<evidence type="ECO:0000256" key="3">
    <source>
        <dbReference type="ARBA" id="ARBA00022630"/>
    </source>
</evidence>
<dbReference type="SUPFAM" id="SSF51395">
    <property type="entry name" value="FMN-linked oxidoreductases"/>
    <property type="match status" value="1"/>
</dbReference>
<protein>
    <recommendedName>
        <fullName evidence="11">Isopentenyl-diphosphate delta-isomerase</fullName>
        <shortName evidence="11">IPP isomerase</shortName>
        <ecNumber evidence="11">5.3.3.2</ecNumber>
    </recommendedName>
    <alternativeName>
        <fullName evidence="11">Isopentenyl diphosphate:dimethylallyl diphosphate isomerase</fullName>
    </alternativeName>
    <alternativeName>
        <fullName evidence="11">Isopentenyl pyrophosphate isomerase</fullName>
    </alternativeName>
    <alternativeName>
        <fullName evidence="11">Type 2 isopentenyl diphosphate isomerase</fullName>
        <shortName evidence="11">IDI-2</shortName>
    </alternativeName>
</protein>
<feature type="domain" description="FMN-dependent dehydrogenase" evidence="12">
    <location>
        <begin position="4"/>
        <end position="99"/>
    </location>
</feature>
<feature type="binding site" evidence="11">
    <location>
        <position position="125"/>
    </location>
    <ligand>
        <name>FMN</name>
        <dbReference type="ChEBI" id="CHEBI:58210"/>
    </ligand>
</feature>
<evidence type="ECO:0000256" key="5">
    <source>
        <dbReference type="ARBA" id="ARBA00022723"/>
    </source>
</evidence>
<evidence type="ECO:0000256" key="7">
    <source>
        <dbReference type="ARBA" id="ARBA00022857"/>
    </source>
</evidence>
<reference evidence="14" key="1">
    <citation type="journal article" date="2019" name="Int. J. Syst. Evol. Microbiol.">
        <title>The Global Catalogue of Microorganisms (GCM) 10K type strain sequencing project: providing services to taxonomists for standard genome sequencing and annotation.</title>
        <authorList>
            <consortium name="The Broad Institute Genomics Platform"/>
            <consortium name="The Broad Institute Genome Sequencing Center for Infectious Disease"/>
            <person name="Wu L."/>
            <person name="Ma J."/>
        </authorList>
    </citation>
    <scope>NUCLEOTIDE SEQUENCE [LARGE SCALE GENOMIC DNA]</scope>
    <source>
        <strain evidence="14">CCUG 53915</strain>
    </source>
</reference>
<keyword evidence="7 11" id="KW-0521">NADP</keyword>
<feature type="binding site" evidence="11">
    <location>
        <position position="160"/>
    </location>
    <ligand>
        <name>substrate</name>
    </ligand>
</feature>
<organism evidence="13 14">
    <name type="scientific">Sporosarcina contaminans</name>
    <dbReference type="NCBI Taxonomy" id="633403"/>
    <lineage>
        <taxon>Bacteria</taxon>
        <taxon>Bacillati</taxon>
        <taxon>Bacillota</taxon>
        <taxon>Bacilli</taxon>
        <taxon>Bacillales</taxon>
        <taxon>Caryophanaceae</taxon>
        <taxon>Sporosarcina</taxon>
    </lineage>
</organism>
<comment type="subunit">
    <text evidence="10 11">Homooctamer. Dimer of tetramers.</text>
</comment>
<comment type="function">
    <text evidence="11">Involved in the biosynthesis of isoprenoids. Catalyzes the 1,3-allylic rearrangement of the homoallylic substrate isopentenyl (IPP) to its allylic isomer, dimethylallyl diphosphate (DMAPP).</text>
</comment>
<dbReference type="InterPro" id="IPR000262">
    <property type="entry name" value="FMN-dep_DH"/>
</dbReference>
<evidence type="ECO:0000256" key="9">
    <source>
        <dbReference type="ARBA" id="ARBA00023235"/>
    </source>
</evidence>